<proteinExistence type="predicted"/>
<accession>X0VUJ9</accession>
<dbReference type="AlphaFoldDB" id="X0VUJ9"/>
<sequence length="202" mass="22260">RISAVIAELRREVASGPPPGAEALALVRMMTRPVRASYDGWPEREIAWDLARQARIPVGFPPMGAEGGRKLSLDLGRGLFREALDAFCLAAGFSGFMVEPPGTVWLLRGAPPPRTSECTWSAAEVRGYDTRMLESAHGFAGPMLVHLIKSRVLPARWDDPFAAVGYSPARRRLVVIHHREVQLAVAAFLERLARRGEKALRE</sequence>
<protein>
    <submittedName>
        <fullName evidence="1">Uncharacterized protein</fullName>
    </submittedName>
</protein>
<reference evidence="1" key="1">
    <citation type="journal article" date="2014" name="Front. Microbiol.">
        <title>High frequency of phylogenetically diverse reductive dehalogenase-homologous genes in deep subseafloor sedimentary metagenomes.</title>
        <authorList>
            <person name="Kawai M."/>
            <person name="Futagami T."/>
            <person name="Toyoda A."/>
            <person name="Takaki Y."/>
            <person name="Nishi S."/>
            <person name="Hori S."/>
            <person name="Arai W."/>
            <person name="Tsubouchi T."/>
            <person name="Morono Y."/>
            <person name="Uchiyama I."/>
            <person name="Ito T."/>
            <person name="Fujiyama A."/>
            <person name="Inagaki F."/>
            <person name="Takami H."/>
        </authorList>
    </citation>
    <scope>NUCLEOTIDE SEQUENCE</scope>
    <source>
        <strain evidence="1">Expedition CK06-06</strain>
    </source>
</reference>
<name>X0VUJ9_9ZZZZ</name>
<comment type="caution">
    <text evidence="1">The sequence shown here is derived from an EMBL/GenBank/DDBJ whole genome shotgun (WGS) entry which is preliminary data.</text>
</comment>
<organism evidence="1">
    <name type="scientific">marine sediment metagenome</name>
    <dbReference type="NCBI Taxonomy" id="412755"/>
    <lineage>
        <taxon>unclassified sequences</taxon>
        <taxon>metagenomes</taxon>
        <taxon>ecological metagenomes</taxon>
    </lineage>
</organism>
<evidence type="ECO:0000313" key="1">
    <source>
        <dbReference type="EMBL" id="GAG04226.1"/>
    </source>
</evidence>
<feature type="non-terminal residue" evidence="1">
    <location>
        <position position="1"/>
    </location>
</feature>
<dbReference type="EMBL" id="BARS01022804">
    <property type="protein sequence ID" value="GAG04226.1"/>
    <property type="molecule type" value="Genomic_DNA"/>
</dbReference>
<gene>
    <name evidence="1" type="ORF">S01H1_36407</name>
</gene>